<sequence length="119" mass="14806">MNYQDTTFKVDRTEKSFYLEQVTQYSRCILLYIQPRRKYGRKYKYQKKYSKHSFFYAFKNHIDPNSVDEITYSKNTIYCYIKEQSAVQQIKYELIKNQDKDEKKYHKHQIQRITTYNSY</sequence>
<dbReference type="EMBL" id="JAIXMP010000055">
    <property type="protein sequence ID" value="KAI9244974.1"/>
    <property type="molecule type" value="Genomic_DNA"/>
</dbReference>
<keyword evidence="3" id="KW-1185">Reference proteome</keyword>
<evidence type="ECO:0000313" key="2">
    <source>
        <dbReference type="EMBL" id="KAI9244981.1"/>
    </source>
</evidence>
<evidence type="ECO:0000313" key="3">
    <source>
        <dbReference type="Proteomes" id="UP001209540"/>
    </source>
</evidence>
<gene>
    <name evidence="1" type="ORF">BDA99DRAFT_577035</name>
    <name evidence="2" type="ORF">BDA99DRAFT_577039</name>
</gene>
<accession>A0AAD5JLX7</accession>
<evidence type="ECO:0000313" key="1">
    <source>
        <dbReference type="EMBL" id="KAI9244974.1"/>
    </source>
</evidence>
<dbReference type="Proteomes" id="UP001209540">
    <property type="component" value="Unassembled WGS sequence"/>
</dbReference>
<reference evidence="1" key="2">
    <citation type="submission" date="2023-02" db="EMBL/GenBank/DDBJ databases">
        <authorList>
            <consortium name="DOE Joint Genome Institute"/>
            <person name="Mondo S.J."/>
            <person name="Chang Y."/>
            <person name="Wang Y."/>
            <person name="Ahrendt S."/>
            <person name="Andreopoulos W."/>
            <person name="Barry K."/>
            <person name="Beard J."/>
            <person name="Benny G.L."/>
            <person name="Blankenship S."/>
            <person name="Bonito G."/>
            <person name="Cuomo C."/>
            <person name="Desiro A."/>
            <person name="Gervers K.A."/>
            <person name="Hundley H."/>
            <person name="Kuo A."/>
            <person name="LaButti K."/>
            <person name="Lang B.F."/>
            <person name="Lipzen A."/>
            <person name="O'Donnell K."/>
            <person name="Pangilinan J."/>
            <person name="Reynolds N."/>
            <person name="Sandor L."/>
            <person name="Smith M.W."/>
            <person name="Tsang A."/>
            <person name="Grigoriev I.V."/>
            <person name="Stajich J.E."/>
            <person name="Spatafora J.W."/>
        </authorList>
    </citation>
    <scope>NUCLEOTIDE SEQUENCE</scope>
    <source>
        <strain evidence="1">RSA 2281</strain>
    </source>
</reference>
<dbReference type="AlphaFoldDB" id="A0AAD5JLX7"/>
<comment type="caution">
    <text evidence="1">The sequence shown here is derived from an EMBL/GenBank/DDBJ whole genome shotgun (WGS) entry which is preliminary data.</text>
</comment>
<dbReference type="EMBL" id="JAIXMP010000055">
    <property type="protein sequence ID" value="KAI9244981.1"/>
    <property type="molecule type" value="Genomic_DNA"/>
</dbReference>
<protein>
    <submittedName>
        <fullName evidence="1">Uncharacterized protein</fullName>
    </submittedName>
</protein>
<organism evidence="1 3">
    <name type="scientific">Phascolomyces articulosus</name>
    <dbReference type="NCBI Taxonomy" id="60185"/>
    <lineage>
        <taxon>Eukaryota</taxon>
        <taxon>Fungi</taxon>
        <taxon>Fungi incertae sedis</taxon>
        <taxon>Mucoromycota</taxon>
        <taxon>Mucoromycotina</taxon>
        <taxon>Mucoromycetes</taxon>
        <taxon>Mucorales</taxon>
        <taxon>Lichtheimiaceae</taxon>
        <taxon>Phascolomyces</taxon>
    </lineage>
</organism>
<proteinExistence type="predicted"/>
<name>A0AAD5JLX7_9FUNG</name>
<reference evidence="1" key="1">
    <citation type="journal article" date="2022" name="IScience">
        <title>Evolution of zygomycete secretomes and the origins of terrestrial fungal ecologies.</title>
        <authorList>
            <person name="Chang Y."/>
            <person name="Wang Y."/>
            <person name="Mondo S."/>
            <person name="Ahrendt S."/>
            <person name="Andreopoulos W."/>
            <person name="Barry K."/>
            <person name="Beard J."/>
            <person name="Benny G.L."/>
            <person name="Blankenship S."/>
            <person name="Bonito G."/>
            <person name="Cuomo C."/>
            <person name="Desiro A."/>
            <person name="Gervers K.A."/>
            <person name="Hundley H."/>
            <person name="Kuo A."/>
            <person name="LaButti K."/>
            <person name="Lang B.F."/>
            <person name="Lipzen A."/>
            <person name="O'Donnell K."/>
            <person name="Pangilinan J."/>
            <person name="Reynolds N."/>
            <person name="Sandor L."/>
            <person name="Smith M.E."/>
            <person name="Tsang A."/>
            <person name="Grigoriev I.V."/>
            <person name="Stajich J.E."/>
            <person name="Spatafora J.W."/>
        </authorList>
    </citation>
    <scope>NUCLEOTIDE SEQUENCE</scope>
    <source>
        <strain evidence="1">RSA 2281</strain>
    </source>
</reference>